<dbReference type="SUPFAM" id="SSF81653">
    <property type="entry name" value="Calcium ATPase, transduction domain A"/>
    <property type="match status" value="1"/>
</dbReference>
<dbReference type="Gene3D" id="2.70.150.10">
    <property type="entry name" value="Calcium-transporting ATPase, cytoplasmic transduction domain A"/>
    <property type="match status" value="1"/>
</dbReference>
<keyword evidence="3" id="KW-1185">Reference proteome</keyword>
<proteinExistence type="predicted"/>
<dbReference type="AlphaFoldDB" id="A0A0C9T6F1"/>
<evidence type="ECO:0000259" key="1">
    <source>
        <dbReference type="Pfam" id="PF00122"/>
    </source>
</evidence>
<evidence type="ECO:0000313" key="2">
    <source>
        <dbReference type="EMBL" id="KIJ24493.1"/>
    </source>
</evidence>
<gene>
    <name evidence="2" type="ORF">M422DRAFT_785865</name>
</gene>
<dbReference type="Proteomes" id="UP000054279">
    <property type="component" value="Unassembled WGS sequence"/>
</dbReference>
<name>A0A0C9T6F1_SPHS4</name>
<feature type="non-terminal residue" evidence="2">
    <location>
        <position position="138"/>
    </location>
</feature>
<dbReference type="Pfam" id="PF00122">
    <property type="entry name" value="E1-E2_ATPase"/>
    <property type="match status" value="1"/>
</dbReference>
<dbReference type="InterPro" id="IPR008250">
    <property type="entry name" value="ATPase_P-typ_transduc_dom_A_sf"/>
</dbReference>
<sequence length="138" mass="14856">MPISFFKKAILCWWKEMLNPLSWVMEAAALVGIVLSNGQHRPQIGKISSVSSPCCSLTLPSVSTKNAMPVTLSRLSWTPSPPRLASVAMGTWREIDSAELTPGDMIAFKIGDVVPADCRLTEAINVSIDQAALTGESL</sequence>
<protein>
    <recommendedName>
        <fullName evidence="1">P-type ATPase A domain-containing protein</fullName>
    </recommendedName>
</protein>
<organism evidence="2 3">
    <name type="scientific">Sphaerobolus stellatus (strain SS14)</name>
    <dbReference type="NCBI Taxonomy" id="990650"/>
    <lineage>
        <taxon>Eukaryota</taxon>
        <taxon>Fungi</taxon>
        <taxon>Dikarya</taxon>
        <taxon>Basidiomycota</taxon>
        <taxon>Agaricomycotina</taxon>
        <taxon>Agaricomycetes</taxon>
        <taxon>Phallomycetidae</taxon>
        <taxon>Geastrales</taxon>
        <taxon>Sphaerobolaceae</taxon>
        <taxon>Sphaerobolus</taxon>
    </lineage>
</organism>
<dbReference type="HOGENOM" id="CLU_002360_6_5_1"/>
<dbReference type="PANTHER" id="PTHR42861">
    <property type="entry name" value="CALCIUM-TRANSPORTING ATPASE"/>
    <property type="match status" value="1"/>
</dbReference>
<accession>A0A0C9T6F1</accession>
<dbReference type="EMBL" id="KN837484">
    <property type="protein sequence ID" value="KIJ24493.1"/>
    <property type="molecule type" value="Genomic_DNA"/>
</dbReference>
<evidence type="ECO:0000313" key="3">
    <source>
        <dbReference type="Proteomes" id="UP000054279"/>
    </source>
</evidence>
<feature type="domain" description="P-type ATPase A" evidence="1">
    <location>
        <begin position="86"/>
        <end position="138"/>
    </location>
</feature>
<dbReference type="InterPro" id="IPR059000">
    <property type="entry name" value="ATPase_P-type_domA"/>
</dbReference>
<dbReference type="OrthoDB" id="3010113at2759"/>
<reference evidence="2 3" key="1">
    <citation type="submission" date="2014-06" db="EMBL/GenBank/DDBJ databases">
        <title>Evolutionary Origins and Diversification of the Mycorrhizal Mutualists.</title>
        <authorList>
            <consortium name="DOE Joint Genome Institute"/>
            <consortium name="Mycorrhizal Genomics Consortium"/>
            <person name="Kohler A."/>
            <person name="Kuo A."/>
            <person name="Nagy L.G."/>
            <person name="Floudas D."/>
            <person name="Copeland A."/>
            <person name="Barry K.W."/>
            <person name="Cichocki N."/>
            <person name="Veneault-Fourrey C."/>
            <person name="LaButti K."/>
            <person name="Lindquist E.A."/>
            <person name="Lipzen A."/>
            <person name="Lundell T."/>
            <person name="Morin E."/>
            <person name="Murat C."/>
            <person name="Riley R."/>
            <person name="Ohm R."/>
            <person name="Sun H."/>
            <person name="Tunlid A."/>
            <person name="Henrissat B."/>
            <person name="Grigoriev I.V."/>
            <person name="Hibbett D.S."/>
            <person name="Martin F."/>
        </authorList>
    </citation>
    <scope>NUCLEOTIDE SEQUENCE [LARGE SCALE GENOMIC DNA]</scope>
    <source>
        <strain evidence="2 3">SS14</strain>
    </source>
</reference>